<dbReference type="OrthoDB" id="6336739at2"/>
<evidence type="ECO:0000256" key="1">
    <source>
        <dbReference type="SAM" id="MobiDB-lite"/>
    </source>
</evidence>
<feature type="signal peptide" evidence="2">
    <location>
        <begin position="1"/>
        <end position="31"/>
    </location>
</feature>
<feature type="compositionally biased region" description="Low complexity" evidence="1">
    <location>
        <begin position="115"/>
        <end position="128"/>
    </location>
</feature>
<protein>
    <submittedName>
        <fullName evidence="3">Uncharacterized protein</fullName>
    </submittedName>
</protein>
<reference evidence="3 4" key="1">
    <citation type="submission" date="2019-07" db="EMBL/GenBank/DDBJ databases">
        <authorList>
            <person name="Yang M."/>
            <person name="Zhao D."/>
            <person name="Xiang H."/>
        </authorList>
    </citation>
    <scope>NUCLEOTIDE SEQUENCE [LARGE SCALE GENOMIC DNA]</scope>
    <source>
        <strain evidence="3 4">IM1326</strain>
    </source>
</reference>
<dbReference type="EMBL" id="VJWL01000002">
    <property type="protein sequence ID" value="TRW48684.1"/>
    <property type="molecule type" value="Genomic_DNA"/>
</dbReference>
<evidence type="ECO:0000256" key="2">
    <source>
        <dbReference type="SAM" id="SignalP"/>
    </source>
</evidence>
<organism evidence="3 4">
    <name type="scientific">Aliidiomarina halalkaliphila</name>
    <dbReference type="NCBI Taxonomy" id="2593535"/>
    <lineage>
        <taxon>Bacteria</taxon>
        <taxon>Pseudomonadati</taxon>
        <taxon>Pseudomonadota</taxon>
        <taxon>Gammaproteobacteria</taxon>
        <taxon>Alteromonadales</taxon>
        <taxon>Idiomarinaceae</taxon>
        <taxon>Aliidiomarina</taxon>
    </lineage>
</organism>
<keyword evidence="4" id="KW-1185">Reference proteome</keyword>
<keyword evidence="2" id="KW-0732">Signal</keyword>
<dbReference type="AlphaFoldDB" id="A0A552X0Z4"/>
<dbReference type="RefSeq" id="WP_143235669.1">
    <property type="nucleotide sequence ID" value="NZ_VJWL01000002.1"/>
</dbReference>
<sequence length="194" mass="20712">MRTIQHVLTQQRTPVLVGAFALLCLVPFALTANETATSEAAKQPPPFFFSDCSHLVFDSREGEELTRAERIAVLNADIEANLGKHEACMAAAAAAGQDRMSDAGATGGANGGSDTAQQTVQQSSPTQQAEDDPQEQRDQAQRDTADPSREHQGSERQTGSSAVCDAIKTGLDEATTESEKEHFEALAKEYGCRS</sequence>
<gene>
    <name evidence="3" type="ORF">FM042_06775</name>
</gene>
<feature type="region of interest" description="Disordered" evidence="1">
    <location>
        <begin position="100"/>
        <end position="182"/>
    </location>
</feature>
<accession>A0A552X0Z4</accession>
<feature type="chain" id="PRO_5021931292" evidence="2">
    <location>
        <begin position="32"/>
        <end position="194"/>
    </location>
</feature>
<proteinExistence type="predicted"/>
<feature type="compositionally biased region" description="Basic and acidic residues" evidence="1">
    <location>
        <begin position="134"/>
        <end position="154"/>
    </location>
</feature>
<evidence type="ECO:0000313" key="4">
    <source>
        <dbReference type="Proteomes" id="UP000320359"/>
    </source>
</evidence>
<name>A0A552X0Z4_9GAMM</name>
<evidence type="ECO:0000313" key="3">
    <source>
        <dbReference type="EMBL" id="TRW48684.1"/>
    </source>
</evidence>
<comment type="caution">
    <text evidence="3">The sequence shown here is derived from an EMBL/GenBank/DDBJ whole genome shotgun (WGS) entry which is preliminary data.</text>
</comment>
<dbReference type="Proteomes" id="UP000320359">
    <property type="component" value="Unassembled WGS sequence"/>
</dbReference>